<evidence type="ECO:0000256" key="10">
    <source>
        <dbReference type="ARBA" id="ARBA00023049"/>
    </source>
</evidence>
<evidence type="ECO:0000256" key="16">
    <source>
        <dbReference type="ARBA" id="ARBA00079142"/>
    </source>
</evidence>
<keyword evidence="10" id="KW-0482">Metalloprotease</keyword>
<evidence type="ECO:0000256" key="19">
    <source>
        <dbReference type="PIRSR" id="PIRSR627057-2"/>
    </source>
</evidence>
<dbReference type="InterPro" id="IPR001841">
    <property type="entry name" value="Znf_RING"/>
</dbReference>
<keyword evidence="5 19" id="KW-0479">Metal-binding</keyword>
<evidence type="ECO:0000256" key="21">
    <source>
        <dbReference type="SAM" id="Phobius"/>
    </source>
</evidence>
<evidence type="ECO:0000256" key="1">
    <source>
        <dbReference type="ARBA" id="ARBA00004477"/>
    </source>
</evidence>
<feature type="active site" evidence="18">
    <location>
        <position position="303"/>
    </location>
</feature>
<keyword evidence="6" id="KW-0378">Hydrolase</keyword>
<dbReference type="PROSITE" id="PS50089">
    <property type="entry name" value="ZF_RING_2"/>
    <property type="match status" value="1"/>
</dbReference>
<evidence type="ECO:0000313" key="24">
    <source>
        <dbReference type="Proteomes" id="UP000289738"/>
    </source>
</evidence>
<evidence type="ECO:0000256" key="8">
    <source>
        <dbReference type="ARBA" id="ARBA00022833"/>
    </source>
</evidence>
<dbReference type="SUPFAM" id="SSF57850">
    <property type="entry name" value="RING/U-box"/>
    <property type="match status" value="1"/>
</dbReference>
<keyword evidence="4 21" id="KW-0812">Transmembrane</keyword>
<evidence type="ECO:0000256" key="4">
    <source>
        <dbReference type="ARBA" id="ARBA00022692"/>
    </source>
</evidence>
<evidence type="ECO:0000256" key="6">
    <source>
        <dbReference type="ARBA" id="ARBA00022801"/>
    </source>
</evidence>
<dbReference type="AlphaFoldDB" id="A0A445ABU6"/>
<dbReference type="EMBL" id="SDMP01000012">
    <property type="protein sequence ID" value="RYR23906.1"/>
    <property type="molecule type" value="Genomic_DNA"/>
</dbReference>
<evidence type="ECO:0000256" key="2">
    <source>
        <dbReference type="ARBA" id="ARBA00012336"/>
    </source>
</evidence>
<evidence type="ECO:0000256" key="12">
    <source>
        <dbReference type="ARBA" id="ARBA00044456"/>
    </source>
</evidence>
<keyword evidence="3" id="KW-0645">Protease</keyword>
<dbReference type="GO" id="GO:0005789">
    <property type="term" value="C:endoplasmic reticulum membrane"/>
    <property type="evidence" value="ECO:0007669"/>
    <property type="project" value="UniProtKB-SubCell"/>
</dbReference>
<dbReference type="PANTHER" id="PTHR10120">
    <property type="entry name" value="CAAX PRENYL PROTEASE 1"/>
    <property type="match status" value="1"/>
</dbReference>
<evidence type="ECO:0000256" key="13">
    <source>
        <dbReference type="ARBA" id="ARBA00060927"/>
    </source>
</evidence>
<name>A0A445ABU6_ARAHY</name>
<dbReference type="InterPro" id="IPR032456">
    <property type="entry name" value="Peptidase_M48_N"/>
</dbReference>
<evidence type="ECO:0000256" key="14">
    <source>
        <dbReference type="ARBA" id="ARBA00072199"/>
    </source>
</evidence>
<evidence type="ECO:0000256" key="17">
    <source>
        <dbReference type="ARBA" id="ARBA00083451"/>
    </source>
</evidence>
<evidence type="ECO:0000256" key="3">
    <source>
        <dbReference type="ARBA" id="ARBA00022670"/>
    </source>
</evidence>
<keyword evidence="9 21" id="KW-1133">Transmembrane helix</keyword>
<comment type="similarity">
    <text evidence="13">Belongs to the peptidase M48A family.</text>
</comment>
<evidence type="ECO:0000256" key="18">
    <source>
        <dbReference type="PIRSR" id="PIRSR627057-1"/>
    </source>
</evidence>
<keyword evidence="7" id="KW-0256">Endoplasmic reticulum</keyword>
<keyword evidence="20" id="KW-0863">Zinc-finger</keyword>
<feature type="transmembrane region" description="Helical" evidence="21">
    <location>
        <begin position="684"/>
        <end position="706"/>
    </location>
</feature>
<dbReference type="Proteomes" id="UP000289738">
    <property type="component" value="Chromosome B02"/>
</dbReference>
<dbReference type="STRING" id="3818.A0A445ABU6"/>
<accession>A0A445ABU6</accession>
<evidence type="ECO:0000256" key="7">
    <source>
        <dbReference type="ARBA" id="ARBA00022824"/>
    </source>
</evidence>
<feature type="transmembrane region" description="Helical" evidence="21">
    <location>
        <begin position="174"/>
        <end position="192"/>
    </location>
</feature>
<feature type="transmembrane region" description="Helical" evidence="21">
    <location>
        <begin position="527"/>
        <end position="544"/>
    </location>
</feature>
<evidence type="ECO:0000259" key="22">
    <source>
        <dbReference type="PROSITE" id="PS50089"/>
    </source>
</evidence>
<feature type="active site" description="Proton donor" evidence="18">
    <location>
        <position position="346"/>
    </location>
</feature>
<dbReference type="GO" id="GO:0008270">
    <property type="term" value="F:zinc ion binding"/>
    <property type="evidence" value="ECO:0007669"/>
    <property type="project" value="UniProtKB-KW"/>
</dbReference>
<sequence length="889" mass="101842">MAFPYMEAVVGFMIFMYFFETYLDIRQHKALKLPTLPKTLEGVISQDKFLKSRAYSLDKRFVILKFASIVLCVLLMFFYMELLPFCSRVCNNSDGLHNLVLSGVALKSEHLVTLVGLNAENEILHTLGFLAGVMIWSQITDLPFSLYSTFVIEARHGFNKQTIWLFFRDMIKGMLIAIVIGPPIVAAIIVIVQKGSPYLAIYLWGFMLVLSLVMMTIYPVLIAPLFNKFTPLPDGTLREKIEKLAASLKFPLKKLFVVDGSTRSSHSNAYMYGFFKNKRIVLYDTLIQQCKNDDEVVAVIAHELGHWKLNHTVYSFVAVQHTVIPIQHLVSFGLNLVSRSFEFQADAFAKKLGYAAELRAGLVKLQEENLSAMNTDPWYSAYHYSHPPLVERESEEQLKLTTTTHRNVMVDEEGEFAGTICSICYEDLKPVSEDLQSISICGHQWFGYCSRVKKHTCPVCKQNCRVSDACRLYFQSVGDVVESVMHRKPFDSEEDSGVLRKEVNRLELEKKGKEIEQLTKGDTSAMAFPYMEAVVGFMIFMYFFETYLDIRQYKALKLPTLPKTLEGVISQDKFLKSRAYSLDKRYFLFVQKFVKVVMDSTILYFWVLPWFWKKSEHLMTFVGLNAENEILHTLGFLAGVMLWSQQTIWLFFRDMIKGMLIAIVIGPPIVAAVIVMVQKGSPYLAIYLWGFILVLSLVMMTIYPVLIAPLFNKFTPLPEGTLREKIEKLAASLKFPLKKLFVVDGSTRSSHSNAYMYGFFKNKRIVLYDTLIQQYKNDDEVVAVIAHELGHWKLNHTVYGFVLFQHTVIPIQHLVSFGLNLVSRSFEFQADAFAKKLGYAAELRDALVKLQEENLSAMNTDPWYSAYHYSHPPLVERLAAIDKSDKKEK</sequence>
<feature type="binding site" evidence="19">
    <location>
        <position position="306"/>
    </location>
    <ligand>
        <name>Zn(2+)</name>
        <dbReference type="ChEBI" id="CHEBI:29105"/>
        <note>catalytic</note>
    </ligand>
</feature>
<dbReference type="GO" id="GO:0071586">
    <property type="term" value="P:CAAX-box protein processing"/>
    <property type="evidence" value="ECO:0007669"/>
    <property type="project" value="InterPro"/>
</dbReference>
<feature type="binding site" evidence="19">
    <location>
        <position position="302"/>
    </location>
    <ligand>
        <name>Zn(2+)</name>
        <dbReference type="ChEBI" id="CHEBI:29105"/>
        <note>catalytic</note>
    </ligand>
</feature>
<reference evidence="23 24" key="1">
    <citation type="submission" date="2019-01" db="EMBL/GenBank/DDBJ databases">
        <title>Sequencing of cultivated peanut Arachis hypogaea provides insights into genome evolution and oil improvement.</title>
        <authorList>
            <person name="Chen X."/>
        </authorList>
    </citation>
    <scope>NUCLEOTIDE SEQUENCE [LARGE SCALE GENOMIC DNA]</scope>
    <source>
        <strain evidence="24">cv. Fuhuasheng</strain>
        <tissue evidence="23">Leaves</tissue>
    </source>
</reference>
<evidence type="ECO:0000256" key="11">
    <source>
        <dbReference type="ARBA" id="ARBA00023136"/>
    </source>
</evidence>
<evidence type="ECO:0000256" key="20">
    <source>
        <dbReference type="PROSITE-ProRule" id="PRU00175"/>
    </source>
</evidence>
<comment type="catalytic activity">
    <reaction evidence="12">
        <text>Hydrolyzes the peptide bond -P2-(S-farnesyl or geranylgeranyl)C-P1'-P2'-P3'-COOH where P1' and P2' are amino acids with aliphatic side chains and P3' is any C-terminal residue.</text>
        <dbReference type="EC" id="3.4.24.84"/>
    </reaction>
</comment>
<dbReference type="Gene3D" id="3.30.2010.10">
    <property type="entry name" value="Metalloproteases ('zincins'), catalytic domain"/>
    <property type="match status" value="2"/>
</dbReference>
<proteinExistence type="inferred from homology"/>
<feature type="transmembrane region" description="Helical" evidence="21">
    <location>
        <begin position="659"/>
        <end position="678"/>
    </location>
</feature>
<dbReference type="EC" id="3.4.24.84" evidence="2"/>
<comment type="subcellular location">
    <subcellularLocation>
        <location evidence="1">Endoplasmic reticulum membrane</location>
        <topology evidence="1">Multi-pass membrane protein</topology>
    </subcellularLocation>
</comment>
<feature type="transmembrane region" description="Helical" evidence="21">
    <location>
        <begin position="6"/>
        <end position="23"/>
    </location>
</feature>
<evidence type="ECO:0000256" key="9">
    <source>
        <dbReference type="ARBA" id="ARBA00022989"/>
    </source>
</evidence>
<keyword evidence="11 21" id="KW-0472">Membrane</keyword>
<keyword evidence="8 19" id="KW-0862">Zinc</keyword>
<feature type="transmembrane region" description="Helical" evidence="21">
    <location>
        <begin position="199"/>
        <end position="221"/>
    </location>
</feature>
<protein>
    <recommendedName>
        <fullName evidence="14">CAAX prenyl protease 1 homolog</fullName>
        <ecNumber evidence="2">3.4.24.84</ecNumber>
    </recommendedName>
    <alternativeName>
        <fullName evidence="15">Farnesylated proteins-converting enzyme 1</fullName>
    </alternativeName>
    <alternativeName>
        <fullName evidence="17">Prenyl protein-specific endoprotease 1</fullName>
    </alternativeName>
    <alternativeName>
        <fullName evidence="16">Zinc metalloproteinase Ste24 homolog</fullName>
    </alternativeName>
</protein>
<comment type="cofactor">
    <cofactor evidence="19">
        <name>Zn(2+)</name>
        <dbReference type="ChEBI" id="CHEBI:29105"/>
    </cofactor>
    <text evidence="19">Binds 1 zinc ion per subunit.</text>
</comment>
<feature type="transmembrane region" description="Helical" evidence="21">
    <location>
        <begin position="593"/>
        <end position="612"/>
    </location>
</feature>
<comment type="caution">
    <text evidence="23">The sequence shown here is derived from an EMBL/GenBank/DDBJ whole genome shotgun (WGS) entry which is preliminary data.</text>
</comment>
<feature type="domain" description="RING-type" evidence="22">
    <location>
        <begin position="421"/>
        <end position="461"/>
    </location>
</feature>
<dbReference type="GO" id="GO:0004222">
    <property type="term" value="F:metalloendopeptidase activity"/>
    <property type="evidence" value="ECO:0007669"/>
    <property type="project" value="InterPro"/>
</dbReference>
<dbReference type="Pfam" id="PF01435">
    <property type="entry name" value="Peptidase_M48"/>
    <property type="match status" value="2"/>
</dbReference>
<dbReference type="Pfam" id="PF16491">
    <property type="entry name" value="Peptidase_M48_N"/>
    <property type="match status" value="3"/>
</dbReference>
<evidence type="ECO:0000256" key="5">
    <source>
        <dbReference type="ARBA" id="ARBA00022723"/>
    </source>
</evidence>
<dbReference type="CDD" id="cd07343">
    <property type="entry name" value="M48A_Zmpste24p_like"/>
    <property type="match status" value="2"/>
</dbReference>
<evidence type="ECO:0000313" key="23">
    <source>
        <dbReference type="EMBL" id="RYR23906.1"/>
    </source>
</evidence>
<feature type="transmembrane region" description="Helical" evidence="21">
    <location>
        <begin position="61"/>
        <end position="79"/>
    </location>
</feature>
<gene>
    <name evidence="23" type="ORF">Ahy_B02g057392</name>
</gene>
<feature type="binding site" evidence="19">
    <location>
        <position position="342"/>
    </location>
    <ligand>
        <name>Zn(2+)</name>
        <dbReference type="ChEBI" id="CHEBI:29105"/>
        <note>catalytic</note>
    </ligand>
</feature>
<keyword evidence="24" id="KW-1185">Reference proteome</keyword>
<evidence type="ECO:0000256" key="15">
    <source>
        <dbReference type="ARBA" id="ARBA00076776"/>
    </source>
</evidence>
<dbReference type="InterPro" id="IPR001915">
    <property type="entry name" value="Peptidase_M48"/>
</dbReference>
<organism evidence="23 24">
    <name type="scientific">Arachis hypogaea</name>
    <name type="common">Peanut</name>
    <dbReference type="NCBI Taxonomy" id="3818"/>
    <lineage>
        <taxon>Eukaryota</taxon>
        <taxon>Viridiplantae</taxon>
        <taxon>Streptophyta</taxon>
        <taxon>Embryophyta</taxon>
        <taxon>Tracheophyta</taxon>
        <taxon>Spermatophyta</taxon>
        <taxon>Magnoliopsida</taxon>
        <taxon>eudicotyledons</taxon>
        <taxon>Gunneridae</taxon>
        <taxon>Pentapetalae</taxon>
        <taxon>rosids</taxon>
        <taxon>fabids</taxon>
        <taxon>Fabales</taxon>
        <taxon>Fabaceae</taxon>
        <taxon>Papilionoideae</taxon>
        <taxon>50 kb inversion clade</taxon>
        <taxon>dalbergioids sensu lato</taxon>
        <taxon>Dalbergieae</taxon>
        <taxon>Pterocarpus clade</taxon>
        <taxon>Arachis</taxon>
    </lineage>
</organism>
<dbReference type="InterPro" id="IPR027057">
    <property type="entry name" value="CAXX_Prtase_1"/>
</dbReference>
<feature type="transmembrane region" description="Helical" evidence="21">
    <location>
        <begin position="632"/>
        <end position="652"/>
    </location>
</feature>
<dbReference type="FunFam" id="3.30.2010.10:FF:000005">
    <property type="entry name" value="CAAX prenyl protease"/>
    <property type="match status" value="2"/>
</dbReference>